<dbReference type="PANTHER" id="PTHR45670:SF1">
    <property type="entry name" value="E3 UBIQUITIN-PROTEIN LIGASE HECTD1"/>
    <property type="match status" value="1"/>
</dbReference>
<dbReference type="InterPro" id="IPR000569">
    <property type="entry name" value="HECT_dom"/>
</dbReference>
<dbReference type="EMBL" id="ML996131">
    <property type="protein sequence ID" value="KAF2735829.1"/>
    <property type="molecule type" value="Genomic_DNA"/>
</dbReference>
<dbReference type="GO" id="GO:0000209">
    <property type="term" value="P:protein polyubiquitination"/>
    <property type="evidence" value="ECO:0007669"/>
    <property type="project" value="TreeGrafter"/>
</dbReference>
<dbReference type="InterPro" id="IPR035983">
    <property type="entry name" value="Hect_E3_ubiquitin_ligase"/>
</dbReference>
<feature type="domain" description="HECT" evidence="8">
    <location>
        <begin position="1499"/>
        <end position="1855"/>
    </location>
</feature>
<dbReference type="GO" id="GO:0043161">
    <property type="term" value="P:proteasome-mediated ubiquitin-dependent protein catabolic process"/>
    <property type="evidence" value="ECO:0007669"/>
    <property type="project" value="TreeGrafter"/>
</dbReference>
<accession>A0A9P4R345</accession>
<comment type="similarity">
    <text evidence="2">Belongs to the UPL family. K-HECT subfamily.</text>
</comment>
<feature type="region of interest" description="Disordered" evidence="7">
    <location>
        <begin position="1"/>
        <end position="227"/>
    </location>
</feature>
<dbReference type="GO" id="GO:0061630">
    <property type="term" value="F:ubiquitin protein ligase activity"/>
    <property type="evidence" value="ECO:0007669"/>
    <property type="project" value="UniProtKB-EC"/>
</dbReference>
<dbReference type="SMART" id="SM00119">
    <property type="entry name" value="HECTc"/>
    <property type="match status" value="1"/>
</dbReference>
<dbReference type="PANTHER" id="PTHR45670">
    <property type="entry name" value="E3 UBIQUITIN-PROTEIN LIGASE TRIP12"/>
    <property type="match status" value="1"/>
</dbReference>
<gene>
    <name evidence="9" type="ORF">EJ04DRAFT_575809</name>
</gene>
<comment type="caution">
    <text evidence="9">The sequence shown here is derived from an EMBL/GenBank/DDBJ whole genome shotgun (WGS) entry which is preliminary data.</text>
</comment>
<evidence type="ECO:0000256" key="5">
    <source>
        <dbReference type="ARBA" id="ARBA00022786"/>
    </source>
</evidence>
<evidence type="ECO:0000313" key="9">
    <source>
        <dbReference type="EMBL" id="KAF2735829.1"/>
    </source>
</evidence>
<keyword evidence="4" id="KW-0808">Transferase</keyword>
<evidence type="ECO:0000256" key="2">
    <source>
        <dbReference type="ARBA" id="ARBA00006331"/>
    </source>
</evidence>
<evidence type="ECO:0000256" key="1">
    <source>
        <dbReference type="ARBA" id="ARBA00000885"/>
    </source>
</evidence>
<comment type="catalytic activity">
    <reaction evidence="1">
        <text>S-ubiquitinyl-[E2 ubiquitin-conjugating enzyme]-L-cysteine + [acceptor protein]-L-lysine = [E2 ubiquitin-conjugating enzyme]-L-cysteine + N(6)-ubiquitinyl-[acceptor protein]-L-lysine.</text>
        <dbReference type="EC" id="2.3.2.26"/>
    </reaction>
</comment>
<dbReference type="Gene3D" id="1.25.10.10">
    <property type="entry name" value="Leucine-rich Repeat Variant"/>
    <property type="match status" value="1"/>
</dbReference>
<dbReference type="SUPFAM" id="SSF56204">
    <property type="entry name" value="Hect, E3 ligase catalytic domain"/>
    <property type="match status" value="1"/>
</dbReference>
<dbReference type="InterPro" id="IPR045322">
    <property type="entry name" value="HECTD1/TRIP12-like"/>
</dbReference>
<dbReference type="InterPro" id="IPR057948">
    <property type="entry name" value="TPR_TRIP12_N"/>
</dbReference>
<reference evidence="9" key="1">
    <citation type="journal article" date="2020" name="Stud. Mycol.">
        <title>101 Dothideomycetes genomes: a test case for predicting lifestyles and emergence of pathogens.</title>
        <authorList>
            <person name="Haridas S."/>
            <person name="Albert R."/>
            <person name="Binder M."/>
            <person name="Bloem J."/>
            <person name="Labutti K."/>
            <person name="Salamov A."/>
            <person name="Andreopoulos B."/>
            <person name="Baker S."/>
            <person name="Barry K."/>
            <person name="Bills G."/>
            <person name="Bluhm B."/>
            <person name="Cannon C."/>
            <person name="Castanera R."/>
            <person name="Culley D."/>
            <person name="Daum C."/>
            <person name="Ezra D."/>
            <person name="Gonzalez J."/>
            <person name="Henrissat B."/>
            <person name="Kuo A."/>
            <person name="Liang C."/>
            <person name="Lipzen A."/>
            <person name="Lutzoni F."/>
            <person name="Magnuson J."/>
            <person name="Mondo S."/>
            <person name="Nolan M."/>
            <person name="Ohm R."/>
            <person name="Pangilinan J."/>
            <person name="Park H.-J."/>
            <person name="Ramirez L."/>
            <person name="Alfaro M."/>
            <person name="Sun H."/>
            <person name="Tritt A."/>
            <person name="Yoshinaga Y."/>
            <person name="Zwiers L.-H."/>
            <person name="Turgeon B."/>
            <person name="Goodwin S."/>
            <person name="Spatafora J."/>
            <person name="Crous P."/>
            <person name="Grigoriev I."/>
        </authorList>
    </citation>
    <scope>NUCLEOTIDE SEQUENCE</scope>
    <source>
        <strain evidence="9">CBS 125425</strain>
    </source>
</reference>
<feature type="compositionally biased region" description="Basic and acidic residues" evidence="7">
    <location>
        <begin position="184"/>
        <end position="207"/>
    </location>
</feature>
<feature type="compositionally biased region" description="Pro residues" evidence="7">
    <location>
        <begin position="1300"/>
        <end position="1315"/>
    </location>
</feature>
<feature type="region of interest" description="Disordered" evidence="7">
    <location>
        <begin position="1045"/>
        <end position="1149"/>
    </location>
</feature>
<dbReference type="InterPro" id="IPR011989">
    <property type="entry name" value="ARM-like"/>
</dbReference>
<dbReference type="Proteomes" id="UP000799444">
    <property type="component" value="Unassembled WGS sequence"/>
</dbReference>
<name>A0A9P4R345_9PLEO</name>
<sequence length="1855" mass="203408">MEREERRPAPGFRDGPSSTSSPSPRVTRSAARLSAGSTTSNPPNPPAPPATSRKRKATARDSSPEQPQENTAPVAARAGRAKRSRVEPQDPPPPAPAPARSRKGKAKSAMSTAGPPTEPSEDRAPPPAPPSGPSRRGKSGRKSGGQDAAPPTSRRSSRKSNPKPSDDVDMEEAPNTKATGEAQHPVDDQEQHDMSEDSHDDDPPGRYDEDEDDEDDPFTASFLGRGGPTFSQLRQMMGMQSGVSQRLRGILDQLRSKDMSVQLIALQELSEILLISTEDNLAGHFSPDAYIKELVALMQPPEFGDDNSDIMLLACRCLANLMEALPAAIANVVYGGAVPVLCSKLLEIHFIDLAEQCLSTLEKISFEFPTAIVREGGLSACLQYLDFFATGTQRTAITTAANCCRNIPEESFPVVRDVMPILINTLGNNDQKVVEQGCICVSRIVQSFRNYGSKLEELVSADLLRAILGLLLPGTTNLIGANIHTMFLQVLAYTAKASPSLSAELFKMNVVDTLYQILTGVSPPSGVEDVAAKIDSVVIMQALIHRPKDQVFETLNVICELLPDVPKDGLLYLDDLFDAGYPGDEHLPLASTSKKSSNGKRVDLLQGCKQEVKRFAIILLPTLTDVYSSTVNLNVRQKVLTAQLKMLSNLDENILEEALRPVPYASYLASILSQQDHSSLVTYALQAAELLLKRMESIYRYQFYREGVISEIQKLADRPCKSLELRPKESMPVIEVEPAGDSGDSSASANESRGEEIDNLDAEMESENDGHDNDHEEENDQSEHSGHRDEDEDDSDSSSSSDQYVPPPQPDIDDVVTHRAKNFIDHHEKETTKPAMGKASQILEDLRSLAKEIKACVMERGSGDITELFTRLAAYFHGDALESITSYELMNSNVVDALLEVFSAPTPTSTVDARSAFLETFMGTSNKSKVKTASSSSPATSFSVLVSKLQDLLSRAEHFEVVTVHQHSYDSRGSPTSMLAKQLRIKLVADDDSGIPKAYRSIMVSIHAIATFKALDDYLRPRISMAERPRGSRNRDTIAAYAAALAEGRSPVPPPPQPPTETTNRSSSRKVSKAKSAGAPSSAQAGPSSSAQEKSPQEKTRRSSRRHQLQASTPPPPPPALPRPESSQEPVECADEERLSDQDSLDESSALNAIVDQLDDEMEEEAPDPSAVSVEVGSSGKVTARKEDGTRVATPVPGQPSVKQSPAERLNSSSQRLSALLRGSGLQHALGSPAGALSYAAAVQSTPQDWHIEFCANDQVISNETTIYRAVHYNQAHPTDASPRPVLNAIHTIKFKRVSGPPPTESTSLSPPPEPSTGVSGMPQSLDKHPVTSGILQLLSILHSLNSNLDDVLSENREQIKLNVEPLAQFVNTKLTAKLNRQLEEPLIVASNCLPSWSEDLARLYPFLFPFETRHLFLQSTSFGYSRSMTRWQNSQPANDSRRDRHRDDRPFLGRLQRQKVRISRTRILESAMKVMELYGSSPSILEVEYFEEVGTGLGPTLEFYSTVSKEFAKKKLKLWRENESNDNDEHAFGRRGLFPAPMSSEQAETENGKRLLHWFKMLGKFVARSMLDSRIIDVSFNSTFFRIGDGTAPVVPSLGSIKAVDQDLAKALKLLKRFVNAKTRIDKDGAMTPTQKVDAIQKIAIDECHVEDLGLDFTLPGYPTVELVEKGADTAVTIDNVDTYIKKVLDFTLGSGVQRQVDAFRAGFSQVFPYSALKAFTPDELVMLFGRVEEDWTLETLMDSIKADHGYNLDSKSVRNLLQIMSEFSAQQRRDFLQFITGSPKLPIGGFKSLTPMFTVVCKPSEPPLTSDDYLPSVMTCVNYLKMPDYSSMDILREKLSVAIQEGQGAFHLS</sequence>
<evidence type="ECO:0000259" key="8">
    <source>
        <dbReference type="PROSITE" id="PS50237"/>
    </source>
</evidence>
<evidence type="ECO:0000256" key="3">
    <source>
        <dbReference type="ARBA" id="ARBA00012485"/>
    </source>
</evidence>
<dbReference type="EC" id="2.3.2.26" evidence="3"/>
<feature type="compositionally biased region" description="Low complexity" evidence="7">
    <location>
        <begin position="1074"/>
        <end position="1092"/>
    </location>
</feature>
<proteinExistence type="inferred from homology"/>
<feature type="region of interest" description="Disordered" evidence="7">
    <location>
        <begin position="1296"/>
        <end position="1326"/>
    </location>
</feature>
<feature type="compositionally biased region" description="Acidic residues" evidence="7">
    <location>
        <begin position="208"/>
        <end position="217"/>
    </location>
</feature>
<dbReference type="Pfam" id="PF25579">
    <property type="entry name" value="TPR_TRIP12_N"/>
    <property type="match status" value="1"/>
</dbReference>
<dbReference type="Gene3D" id="3.90.1750.10">
    <property type="entry name" value="Hect, E3 ligase catalytic domains"/>
    <property type="match status" value="1"/>
</dbReference>
<protein>
    <recommendedName>
        <fullName evidence="3">HECT-type E3 ubiquitin transferase</fullName>
        <ecNumber evidence="3">2.3.2.26</ecNumber>
    </recommendedName>
</protein>
<keyword evidence="10" id="KW-1185">Reference proteome</keyword>
<feature type="region of interest" description="Disordered" evidence="7">
    <location>
        <begin position="1432"/>
        <end position="1451"/>
    </location>
</feature>
<feature type="active site" description="Glycyl thioester intermediate" evidence="6">
    <location>
        <position position="1822"/>
    </location>
</feature>
<keyword evidence="5 6" id="KW-0833">Ubl conjugation pathway</keyword>
<dbReference type="Gene3D" id="3.30.2160.10">
    <property type="entry name" value="Hect, E3 ligase catalytic domain"/>
    <property type="match status" value="1"/>
</dbReference>
<dbReference type="GO" id="GO:0016607">
    <property type="term" value="C:nuclear speck"/>
    <property type="evidence" value="ECO:0007669"/>
    <property type="project" value="TreeGrafter"/>
</dbReference>
<feature type="region of interest" description="Disordered" evidence="7">
    <location>
        <begin position="1161"/>
        <end position="1211"/>
    </location>
</feature>
<dbReference type="Gene3D" id="3.30.2410.10">
    <property type="entry name" value="Hect, E3 ligase catalytic domain"/>
    <property type="match status" value="1"/>
</dbReference>
<dbReference type="InterPro" id="IPR016024">
    <property type="entry name" value="ARM-type_fold"/>
</dbReference>
<evidence type="ECO:0000256" key="6">
    <source>
        <dbReference type="PROSITE-ProRule" id="PRU00104"/>
    </source>
</evidence>
<feature type="compositionally biased region" description="Low complexity" evidence="7">
    <location>
        <begin position="739"/>
        <end position="749"/>
    </location>
</feature>
<feature type="compositionally biased region" description="Acidic residues" evidence="7">
    <location>
        <begin position="757"/>
        <end position="767"/>
    </location>
</feature>
<feature type="compositionally biased region" description="Basic and acidic residues" evidence="7">
    <location>
        <begin position="1440"/>
        <end position="1451"/>
    </location>
</feature>
<feature type="compositionally biased region" description="Low complexity" evidence="7">
    <location>
        <begin position="16"/>
        <end position="41"/>
    </location>
</feature>
<evidence type="ECO:0000256" key="4">
    <source>
        <dbReference type="ARBA" id="ARBA00022679"/>
    </source>
</evidence>
<dbReference type="SUPFAM" id="SSF48371">
    <property type="entry name" value="ARM repeat"/>
    <property type="match status" value="1"/>
</dbReference>
<feature type="compositionally biased region" description="Pro residues" evidence="7">
    <location>
        <begin position="1113"/>
        <end position="1122"/>
    </location>
</feature>
<organism evidence="9 10">
    <name type="scientific">Polyplosphaeria fusca</name>
    <dbReference type="NCBI Taxonomy" id="682080"/>
    <lineage>
        <taxon>Eukaryota</taxon>
        <taxon>Fungi</taxon>
        <taxon>Dikarya</taxon>
        <taxon>Ascomycota</taxon>
        <taxon>Pezizomycotina</taxon>
        <taxon>Dothideomycetes</taxon>
        <taxon>Pleosporomycetidae</taxon>
        <taxon>Pleosporales</taxon>
        <taxon>Tetraplosphaeriaceae</taxon>
        <taxon>Polyplosphaeria</taxon>
    </lineage>
</organism>
<dbReference type="OrthoDB" id="423283at2759"/>
<evidence type="ECO:0000313" key="10">
    <source>
        <dbReference type="Proteomes" id="UP000799444"/>
    </source>
</evidence>
<feature type="region of interest" description="Disordered" evidence="7">
    <location>
        <begin position="729"/>
        <end position="814"/>
    </location>
</feature>
<dbReference type="CDD" id="cd00078">
    <property type="entry name" value="HECTc"/>
    <property type="match status" value="1"/>
</dbReference>
<dbReference type="PROSITE" id="PS50237">
    <property type="entry name" value="HECT"/>
    <property type="match status" value="1"/>
</dbReference>
<dbReference type="Pfam" id="PF00632">
    <property type="entry name" value="HECT"/>
    <property type="match status" value="1"/>
</dbReference>
<evidence type="ECO:0000256" key="7">
    <source>
        <dbReference type="SAM" id="MobiDB-lite"/>
    </source>
</evidence>